<dbReference type="SUPFAM" id="SSF56801">
    <property type="entry name" value="Acetyl-CoA synthetase-like"/>
    <property type="match status" value="1"/>
</dbReference>
<sequence>MFFASLLLGGLILCPLILRVFFPYFWTDLVYHTELLRILLKFVSRRRRRPLFLALDRFLEQVETRPNKTFIVFENKRYSFEDADRESNRIANALRVASVLNPGDTAVLFLLNEPAFIFCWLALAKLGCACALLNSSIRARSLVASFSCCRGAKVLIASEGEKRTEDHNTYSTWNNTLHI</sequence>
<evidence type="ECO:0000259" key="6">
    <source>
        <dbReference type="Pfam" id="PF00501"/>
    </source>
</evidence>
<comment type="caution">
    <text evidence="7">The sequence shown here is derived from an EMBL/GenBank/DDBJ whole genome shotgun (WGS) entry which is preliminary data.</text>
</comment>
<dbReference type="AlphaFoldDB" id="A0ABD0MZC1"/>
<dbReference type="PANTHER" id="PTHR43107:SF23">
    <property type="entry name" value="VERY LONG-CHAIN ACYL-COA SYNTHETASE"/>
    <property type="match status" value="1"/>
</dbReference>
<feature type="domain" description="AMP-dependent synthetase/ligase" evidence="6">
    <location>
        <begin position="59"/>
        <end position="161"/>
    </location>
</feature>
<dbReference type="EMBL" id="JAMKFB020000041">
    <property type="protein sequence ID" value="KAL0154182.1"/>
    <property type="molecule type" value="Genomic_DNA"/>
</dbReference>
<protein>
    <recommendedName>
        <fullName evidence="4">Long-chain-fatty-acid--CoA ligase</fullName>
    </recommendedName>
</protein>
<dbReference type="InterPro" id="IPR042099">
    <property type="entry name" value="ANL_N_sf"/>
</dbReference>
<dbReference type="GO" id="GO:0016874">
    <property type="term" value="F:ligase activity"/>
    <property type="evidence" value="ECO:0007669"/>
    <property type="project" value="UniProtKB-KW"/>
</dbReference>
<dbReference type="InterPro" id="IPR000873">
    <property type="entry name" value="AMP-dep_synth/lig_dom"/>
</dbReference>
<gene>
    <name evidence="7" type="ORF">M9458_050508</name>
</gene>
<comment type="catalytic activity">
    <reaction evidence="5">
        <text>tetracosanoate + ATP + CoA = tetracosanoyl-CoA + AMP + diphosphate</text>
        <dbReference type="Rhea" id="RHEA:33639"/>
        <dbReference type="ChEBI" id="CHEBI:30616"/>
        <dbReference type="ChEBI" id="CHEBI:31014"/>
        <dbReference type="ChEBI" id="CHEBI:33019"/>
        <dbReference type="ChEBI" id="CHEBI:57287"/>
        <dbReference type="ChEBI" id="CHEBI:65052"/>
        <dbReference type="ChEBI" id="CHEBI:456215"/>
    </reaction>
    <physiologicalReaction direction="left-to-right" evidence="5">
        <dbReference type="Rhea" id="RHEA:33640"/>
    </physiologicalReaction>
</comment>
<keyword evidence="8" id="KW-1185">Reference proteome</keyword>
<evidence type="ECO:0000313" key="8">
    <source>
        <dbReference type="Proteomes" id="UP001529510"/>
    </source>
</evidence>
<name>A0ABD0MZC1_CIRMR</name>
<keyword evidence="2" id="KW-0436">Ligase</keyword>
<evidence type="ECO:0000256" key="2">
    <source>
        <dbReference type="ARBA" id="ARBA00022598"/>
    </source>
</evidence>
<accession>A0ABD0MZC1</accession>
<evidence type="ECO:0000256" key="5">
    <source>
        <dbReference type="ARBA" id="ARBA00048666"/>
    </source>
</evidence>
<organism evidence="7 8">
    <name type="scientific">Cirrhinus mrigala</name>
    <name type="common">Mrigala</name>
    <dbReference type="NCBI Taxonomy" id="683832"/>
    <lineage>
        <taxon>Eukaryota</taxon>
        <taxon>Metazoa</taxon>
        <taxon>Chordata</taxon>
        <taxon>Craniata</taxon>
        <taxon>Vertebrata</taxon>
        <taxon>Euteleostomi</taxon>
        <taxon>Actinopterygii</taxon>
        <taxon>Neopterygii</taxon>
        <taxon>Teleostei</taxon>
        <taxon>Ostariophysi</taxon>
        <taxon>Cypriniformes</taxon>
        <taxon>Cyprinidae</taxon>
        <taxon>Labeoninae</taxon>
        <taxon>Labeonini</taxon>
        <taxon>Cirrhinus</taxon>
    </lineage>
</organism>
<proteinExistence type="inferred from homology"/>
<dbReference type="Gene3D" id="3.40.50.12780">
    <property type="entry name" value="N-terminal domain of ligase-like"/>
    <property type="match status" value="1"/>
</dbReference>
<dbReference type="Pfam" id="PF00501">
    <property type="entry name" value="AMP-binding"/>
    <property type="match status" value="1"/>
</dbReference>
<evidence type="ECO:0000256" key="1">
    <source>
        <dbReference type="ARBA" id="ARBA00006432"/>
    </source>
</evidence>
<reference evidence="7 8" key="1">
    <citation type="submission" date="2024-05" db="EMBL/GenBank/DDBJ databases">
        <title>Genome sequencing and assembly of Indian major carp, Cirrhinus mrigala (Hamilton, 1822).</title>
        <authorList>
            <person name="Mohindra V."/>
            <person name="Chowdhury L.M."/>
            <person name="Lal K."/>
            <person name="Jena J.K."/>
        </authorList>
    </citation>
    <scope>NUCLEOTIDE SEQUENCE [LARGE SCALE GENOMIC DNA]</scope>
    <source>
        <strain evidence="7">CM1030</strain>
        <tissue evidence="7">Blood</tissue>
    </source>
</reference>
<comment type="catalytic activity">
    <reaction evidence="3">
        <text>a very long-chain fatty acid + ATP + CoA = a very long-chain fatty acyl-CoA + AMP + diphosphate</text>
        <dbReference type="Rhea" id="RHEA:54536"/>
        <dbReference type="ChEBI" id="CHEBI:30616"/>
        <dbReference type="ChEBI" id="CHEBI:33019"/>
        <dbReference type="ChEBI" id="CHEBI:57287"/>
        <dbReference type="ChEBI" id="CHEBI:58950"/>
        <dbReference type="ChEBI" id="CHEBI:138261"/>
        <dbReference type="ChEBI" id="CHEBI:456215"/>
    </reaction>
    <physiologicalReaction direction="left-to-right" evidence="3">
        <dbReference type="Rhea" id="RHEA:54537"/>
    </physiologicalReaction>
</comment>
<evidence type="ECO:0000256" key="4">
    <source>
        <dbReference type="ARBA" id="ARBA00041297"/>
    </source>
</evidence>
<dbReference type="PANTHER" id="PTHR43107">
    <property type="entry name" value="LONG-CHAIN FATTY ACID TRANSPORT PROTEIN"/>
    <property type="match status" value="1"/>
</dbReference>
<evidence type="ECO:0000256" key="3">
    <source>
        <dbReference type="ARBA" id="ARBA00036527"/>
    </source>
</evidence>
<comment type="similarity">
    <text evidence="1">Belongs to the ATP-dependent AMP-binding enzyme family.</text>
</comment>
<dbReference type="Proteomes" id="UP001529510">
    <property type="component" value="Unassembled WGS sequence"/>
</dbReference>
<evidence type="ECO:0000313" key="7">
    <source>
        <dbReference type="EMBL" id="KAL0154182.1"/>
    </source>
</evidence>